<proteinExistence type="predicted"/>
<dbReference type="OrthoDB" id="675660at2"/>
<evidence type="ECO:0000313" key="1">
    <source>
        <dbReference type="EMBL" id="ANE53293.1"/>
    </source>
</evidence>
<protein>
    <submittedName>
        <fullName evidence="1">Uncharacterized protein</fullName>
    </submittedName>
</protein>
<name>A0A172U2N8_9BACT</name>
<dbReference type="KEGG" id="fla:SY85_03470"/>
<reference evidence="2" key="1">
    <citation type="submission" date="2015-01" db="EMBL/GenBank/DDBJ databases">
        <title>Flavisolibacter sp./LCS9/ whole genome sequencing.</title>
        <authorList>
            <person name="Kim M.K."/>
            <person name="Srinivasan S."/>
            <person name="Lee J.-J."/>
        </authorList>
    </citation>
    <scope>NUCLEOTIDE SEQUENCE [LARGE SCALE GENOMIC DNA]</scope>
    <source>
        <strain evidence="2">LCS9</strain>
    </source>
</reference>
<dbReference type="Proteomes" id="UP000077177">
    <property type="component" value="Chromosome"/>
</dbReference>
<dbReference type="STRING" id="1492898.SY85_03470"/>
<keyword evidence="2" id="KW-1185">Reference proteome</keyword>
<dbReference type="AlphaFoldDB" id="A0A172U2N8"/>
<gene>
    <name evidence="1" type="ORF">SY85_03470</name>
</gene>
<dbReference type="EMBL" id="CP011390">
    <property type="protein sequence ID" value="ANE53293.1"/>
    <property type="molecule type" value="Genomic_DNA"/>
</dbReference>
<evidence type="ECO:0000313" key="2">
    <source>
        <dbReference type="Proteomes" id="UP000077177"/>
    </source>
</evidence>
<sequence length="82" mass="9377">MNGTFDLPVSFKGESYFFSSRLLQHGYTHKFVVDVNGQPVYFEPDEERNYRAIIETADIKSNKELNLELLKAIAHAIEAIAK</sequence>
<accession>A0A172U2N8</accession>
<reference evidence="1 2" key="2">
    <citation type="journal article" date="2016" name="Int. J. Syst. Evol. Microbiol.">
        <title>Flavisolibacter tropicus sp. nov., isolated from tropical soil.</title>
        <authorList>
            <person name="Lee J.J."/>
            <person name="Kang M.S."/>
            <person name="Kim G.S."/>
            <person name="Lee C.S."/>
            <person name="Lim S."/>
            <person name="Lee J."/>
            <person name="Roh S.H."/>
            <person name="Kang H."/>
            <person name="Ha J.M."/>
            <person name="Bae S."/>
            <person name="Jung H.Y."/>
            <person name="Kim M.K."/>
        </authorList>
    </citation>
    <scope>NUCLEOTIDE SEQUENCE [LARGE SCALE GENOMIC DNA]</scope>
    <source>
        <strain evidence="1 2">LCS9</strain>
    </source>
</reference>
<organism evidence="1 2">
    <name type="scientific">Flavisolibacter tropicus</name>
    <dbReference type="NCBI Taxonomy" id="1492898"/>
    <lineage>
        <taxon>Bacteria</taxon>
        <taxon>Pseudomonadati</taxon>
        <taxon>Bacteroidota</taxon>
        <taxon>Chitinophagia</taxon>
        <taxon>Chitinophagales</taxon>
        <taxon>Chitinophagaceae</taxon>
        <taxon>Flavisolibacter</taxon>
    </lineage>
</organism>